<dbReference type="EMBL" id="KQ964249">
    <property type="protein sequence ID" value="KXJ91725.1"/>
    <property type="molecule type" value="Genomic_DNA"/>
</dbReference>
<evidence type="ECO:0000259" key="11">
    <source>
        <dbReference type="Pfam" id="PF20238"/>
    </source>
</evidence>
<feature type="signal peptide" evidence="10">
    <location>
        <begin position="1"/>
        <end position="22"/>
    </location>
</feature>
<keyword evidence="2" id="KW-1003">Cell membrane</keyword>
<dbReference type="OrthoDB" id="2587363at2759"/>
<feature type="chain" id="PRO_5007293410" description="Copper acquisition factor BIM1-like domain-containing protein" evidence="10">
    <location>
        <begin position="23"/>
        <end position="290"/>
    </location>
</feature>
<keyword evidence="9" id="KW-1133">Transmembrane helix</keyword>
<dbReference type="Pfam" id="PF20238">
    <property type="entry name" value="BIM1-like_dom"/>
    <property type="match status" value="1"/>
</dbReference>
<feature type="transmembrane region" description="Helical" evidence="9">
    <location>
        <begin position="224"/>
        <end position="247"/>
    </location>
</feature>
<comment type="subcellular location">
    <subcellularLocation>
        <location evidence="1">Cell membrane</location>
        <topology evidence="1">Lipid-anchor</topology>
        <topology evidence="1">GPI-anchor</topology>
    </subcellularLocation>
</comment>
<accession>A0A136J3H3</accession>
<name>A0A136J3H3_9PEZI</name>
<evidence type="ECO:0000256" key="2">
    <source>
        <dbReference type="ARBA" id="ARBA00022475"/>
    </source>
</evidence>
<evidence type="ECO:0000313" key="12">
    <source>
        <dbReference type="EMBL" id="KXJ91725.1"/>
    </source>
</evidence>
<evidence type="ECO:0000256" key="4">
    <source>
        <dbReference type="ARBA" id="ARBA00022729"/>
    </source>
</evidence>
<dbReference type="PANTHER" id="PTHR34992">
    <property type="entry name" value="HYPHAL ANASTAMOSIS-7 PROTEIN"/>
    <property type="match status" value="1"/>
</dbReference>
<keyword evidence="13" id="KW-1185">Reference proteome</keyword>
<dbReference type="InterPro" id="IPR046936">
    <property type="entry name" value="BIM1-like"/>
</dbReference>
<dbReference type="InParanoid" id="A0A136J3H3"/>
<proteinExistence type="predicted"/>
<reference evidence="13" key="1">
    <citation type="submission" date="2016-02" db="EMBL/GenBank/DDBJ databases">
        <title>Draft genome sequence of Microdochium bolleyi, a fungal endophyte of beachgrass.</title>
        <authorList>
            <consortium name="DOE Joint Genome Institute"/>
            <person name="David A.S."/>
            <person name="May G."/>
            <person name="Haridas S."/>
            <person name="Lim J."/>
            <person name="Wang M."/>
            <person name="Labutti K."/>
            <person name="Lipzen A."/>
            <person name="Barry K."/>
            <person name="Grigoriev I.V."/>
        </authorList>
    </citation>
    <scope>NUCLEOTIDE SEQUENCE [LARGE SCALE GENOMIC DNA]</scope>
    <source>
        <strain evidence="13">J235TASD1</strain>
    </source>
</reference>
<organism evidence="12 13">
    <name type="scientific">Microdochium bolleyi</name>
    <dbReference type="NCBI Taxonomy" id="196109"/>
    <lineage>
        <taxon>Eukaryota</taxon>
        <taxon>Fungi</taxon>
        <taxon>Dikarya</taxon>
        <taxon>Ascomycota</taxon>
        <taxon>Pezizomycotina</taxon>
        <taxon>Sordariomycetes</taxon>
        <taxon>Xylariomycetidae</taxon>
        <taxon>Xylariales</taxon>
        <taxon>Microdochiaceae</taxon>
        <taxon>Microdochium</taxon>
    </lineage>
</organism>
<evidence type="ECO:0000256" key="8">
    <source>
        <dbReference type="SAM" id="MobiDB-lite"/>
    </source>
</evidence>
<keyword evidence="3" id="KW-0336">GPI-anchor</keyword>
<evidence type="ECO:0000256" key="5">
    <source>
        <dbReference type="ARBA" id="ARBA00023136"/>
    </source>
</evidence>
<evidence type="ECO:0000256" key="3">
    <source>
        <dbReference type="ARBA" id="ARBA00022622"/>
    </source>
</evidence>
<dbReference type="PANTHER" id="PTHR34992:SF5">
    <property type="entry name" value="ANCHORED PROTEIN, PUTATIVE (AFU_ORTHOLOGUE AFUA_6G02800)-RELATED"/>
    <property type="match status" value="1"/>
</dbReference>
<dbReference type="AlphaFoldDB" id="A0A136J3H3"/>
<dbReference type="InterPro" id="IPR046530">
    <property type="entry name" value="BIM1-like_dom"/>
</dbReference>
<dbReference type="Proteomes" id="UP000070501">
    <property type="component" value="Unassembled WGS sequence"/>
</dbReference>
<evidence type="ECO:0000256" key="9">
    <source>
        <dbReference type="SAM" id="Phobius"/>
    </source>
</evidence>
<evidence type="ECO:0000256" key="1">
    <source>
        <dbReference type="ARBA" id="ARBA00004609"/>
    </source>
</evidence>
<gene>
    <name evidence="12" type="ORF">Micbo1qcDRAFT_161726</name>
</gene>
<keyword evidence="5 9" id="KW-0472">Membrane</keyword>
<dbReference type="GO" id="GO:0098552">
    <property type="term" value="C:side of membrane"/>
    <property type="evidence" value="ECO:0007669"/>
    <property type="project" value="UniProtKB-KW"/>
</dbReference>
<dbReference type="CDD" id="cd21176">
    <property type="entry name" value="LPMO_auxiliary-like"/>
    <property type="match status" value="1"/>
</dbReference>
<dbReference type="GO" id="GO:0005886">
    <property type="term" value="C:plasma membrane"/>
    <property type="evidence" value="ECO:0007669"/>
    <property type="project" value="UniProtKB-SubCell"/>
</dbReference>
<feature type="domain" description="Copper acquisition factor BIM1-like" evidence="11">
    <location>
        <begin position="38"/>
        <end position="184"/>
    </location>
</feature>
<protein>
    <recommendedName>
        <fullName evidence="11">Copper acquisition factor BIM1-like domain-containing protein</fullName>
    </recommendedName>
</protein>
<dbReference type="STRING" id="196109.A0A136J3H3"/>
<feature type="region of interest" description="Disordered" evidence="8">
    <location>
        <begin position="191"/>
        <end position="215"/>
    </location>
</feature>
<keyword evidence="7" id="KW-0449">Lipoprotein</keyword>
<evidence type="ECO:0000256" key="7">
    <source>
        <dbReference type="ARBA" id="ARBA00023288"/>
    </source>
</evidence>
<feature type="region of interest" description="Disordered" evidence="8">
    <location>
        <begin position="271"/>
        <end position="290"/>
    </location>
</feature>
<keyword evidence="6" id="KW-0325">Glycoprotein</keyword>
<sequence>MKTADLLGLAGAAALLFDVAAAQHSDLDQNGDGDVDGMGPSAFMWPPDRVWFDFADNTGPCGSPDGPNNRTEFPLDRGAISLVHQDNSYDVQVAISYSDNPKTNEDFNVLIPSEHIDQHTPGHYCLNITNPPSNVQAGSNATIQLRYVSDGEKNMNETYYACADIKYVAASTFNYALTRCFNASVPAAPKPSGTAGSGASGTGAPSQGQGGSGSGGGNGLSTGAIAGIVVGVVVGVAALGILLFFLYRRDQRQKRVVDHVTSTRNNVKWDADNRSGVESANDVPLENIPK</sequence>
<evidence type="ECO:0000256" key="6">
    <source>
        <dbReference type="ARBA" id="ARBA00023180"/>
    </source>
</evidence>
<keyword evidence="9" id="KW-0812">Transmembrane</keyword>
<keyword evidence="4 10" id="KW-0732">Signal</keyword>
<evidence type="ECO:0000256" key="10">
    <source>
        <dbReference type="SAM" id="SignalP"/>
    </source>
</evidence>
<evidence type="ECO:0000313" key="13">
    <source>
        <dbReference type="Proteomes" id="UP000070501"/>
    </source>
</evidence>